<keyword evidence="2" id="KW-1133">Transmembrane helix</keyword>
<dbReference type="EMBL" id="JAWDIP010000003">
    <property type="protein sequence ID" value="MDY0395609.1"/>
    <property type="molecule type" value="Genomic_DNA"/>
</dbReference>
<keyword evidence="4" id="KW-1185">Reference proteome</keyword>
<reference evidence="3 4" key="1">
    <citation type="submission" date="2023-10" db="EMBL/GenBank/DDBJ databases">
        <title>Virgibacillus halophilus 5B73C genome.</title>
        <authorList>
            <person name="Miliotis G."/>
            <person name="Sengupta P."/>
            <person name="Hameed A."/>
            <person name="Chuvochina M."/>
            <person name="Mcdonagh F."/>
            <person name="Simpson A.C."/>
            <person name="Singh N.K."/>
            <person name="Rekha P.D."/>
            <person name="Raman K."/>
            <person name="Hugenholtz P."/>
            <person name="Venkateswaran K."/>
        </authorList>
    </citation>
    <scope>NUCLEOTIDE SEQUENCE [LARGE SCALE GENOMIC DNA]</scope>
    <source>
        <strain evidence="3 4">5B73C</strain>
    </source>
</reference>
<keyword evidence="2" id="KW-0812">Transmembrane</keyword>
<proteinExistence type="predicted"/>
<name>A0ABU5C8F3_9BACI</name>
<feature type="region of interest" description="Disordered" evidence="1">
    <location>
        <begin position="46"/>
        <end position="82"/>
    </location>
</feature>
<accession>A0ABU5C8F3</accession>
<keyword evidence="2" id="KW-0472">Membrane</keyword>
<evidence type="ECO:0000313" key="4">
    <source>
        <dbReference type="Proteomes" id="UP001281447"/>
    </source>
</evidence>
<evidence type="ECO:0000313" key="3">
    <source>
        <dbReference type="EMBL" id="MDY0395609.1"/>
    </source>
</evidence>
<comment type="caution">
    <text evidence="3">The sequence shown here is derived from an EMBL/GenBank/DDBJ whole genome shotgun (WGS) entry which is preliminary data.</text>
</comment>
<feature type="transmembrane region" description="Helical" evidence="2">
    <location>
        <begin position="7"/>
        <end position="28"/>
    </location>
</feature>
<evidence type="ECO:0000256" key="2">
    <source>
        <dbReference type="SAM" id="Phobius"/>
    </source>
</evidence>
<sequence>MNRRSSFNLYAVIIAIVSAEFILLLLFIRTDLSSLMEGVNKVTEDYMPMEEGSTPTENKVQEGKQDNAKGFQPSSAEEKNTSKAALWDPAMAKGSSYYYVEDDMLYHHVKGGAGGSFIYGPAPDFMSQNQKYYSPNGSTFF</sequence>
<evidence type="ECO:0000256" key="1">
    <source>
        <dbReference type="SAM" id="MobiDB-lite"/>
    </source>
</evidence>
<protein>
    <submittedName>
        <fullName evidence="3">Uncharacterized protein</fullName>
    </submittedName>
</protein>
<gene>
    <name evidence="3" type="ORF">RWE15_15745</name>
</gene>
<dbReference type="Proteomes" id="UP001281447">
    <property type="component" value="Unassembled WGS sequence"/>
</dbReference>
<organism evidence="3 4">
    <name type="scientific">Tigheibacillus halophilus</name>
    <dbReference type="NCBI Taxonomy" id="361280"/>
    <lineage>
        <taxon>Bacteria</taxon>
        <taxon>Bacillati</taxon>
        <taxon>Bacillota</taxon>
        <taxon>Bacilli</taxon>
        <taxon>Bacillales</taxon>
        <taxon>Bacillaceae</taxon>
        <taxon>Tigheibacillus</taxon>
    </lineage>
</organism>